<gene>
    <name evidence="1" type="ORF">GIB67_035300</name>
</gene>
<dbReference type="AlphaFoldDB" id="A0A7J7KXX7"/>
<comment type="caution">
    <text evidence="1">The sequence shown here is derived from an EMBL/GenBank/DDBJ whole genome shotgun (WGS) entry which is preliminary data.</text>
</comment>
<organism evidence="1 2">
    <name type="scientific">Kingdonia uniflora</name>
    <dbReference type="NCBI Taxonomy" id="39325"/>
    <lineage>
        <taxon>Eukaryota</taxon>
        <taxon>Viridiplantae</taxon>
        <taxon>Streptophyta</taxon>
        <taxon>Embryophyta</taxon>
        <taxon>Tracheophyta</taxon>
        <taxon>Spermatophyta</taxon>
        <taxon>Magnoliopsida</taxon>
        <taxon>Ranunculales</taxon>
        <taxon>Circaeasteraceae</taxon>
        <taxon>Kingdonia</taxon>
    </lineage>
</organism>
<keyword evidence="2" id="KW-1185">Reference proteome</keyword>
<sequence>MVHSNRPTTENYNNNIYFIALQIYTLPEDRLFSQSIRSGRDAISAMQYSTQVPSQSLSSTYNRDLLHSSSNIHALRGSLIESINSIWQRRHFIYAIFNTTMQYLTQVPSQSLSSTYSRDLLHTSSNIYTLSEDRLLSQSIRSGRDAIQLCNIQYM</sequence>
<reference evidence="1 2" key="1">
    <citation type="journal article" date="2020" name="IScience">
        <title>Genome Sequencing of the Endangered Kingdonia uniflora (Circaeasteraceae, Ranunculales) Reveals Potential Mechanisms of Evolutionary Specialization.</title>
        <authorList>
            <person name="Sun Y."/>
            <person name="Deng T."/>
            <person name="Zhang A."/>
            <person name="Moore M.J."/>
            <person name="Landis J.B."/>
            <person name="Lin N."/>
            <person name="Zhang H."/>
            <person name="Zhang X."/>
            <person name="Huang J."/>
            <person name="Zhang X."/>
            <person name="Sun H."/>
            <person name="Wang H."/>
        </authorList>
    </citation>
    <scope>NUCLEOTIDE SEQUENCE [LARGE SCALE GENOMIC DNA]</scope>
    <source>
        <strain evidence="1">TB1705</strain>
        <tissue evidence="1">Leaf</tissue>
    </source>
</reference>
<evidence type="ECO:0000313" key="1">
    <source>
        <dbReference type="EMBL" id="KAF6135229.1"/>
    </source>
</evidence>
<evidence type="ECO:0000313" key="2">
    <source>
        <dbReference type="Proteomes" id="UP000541444"/>
    </source>
</evidence>
<proteinExistence type="predicted"/>
<name>A0A7J7KXX7_9MAGN</name>
<dbReference type="EMBL" id="JACGCM010002811">
    <property type="protein sequence ID" value="KAF6135229.1"/>
    <property type="molecule type" value="Genomic_DNA"/>
</dbReference>
<feature type="non-terminal residue" evidence="1">
    <location>
        <position position="155"/>
    </location>
</feature>
<accession>A0A7J7KXX7</accession>
<protein>
    <submittedName>
        <fullName evidence="1">Uncharacterized protein</fullName>
    </submittedName>
</protein>
<dbReference type="Proteomes" id="UP000541444">
    <property type="component" value="Unassembled WGS sequence"/>
</dbReference>